<keyword evidence="5 8" id="KW-0812">Transmembrane</keyword>
<dbReference type="Proteomes" id="UP000031890">
    <property type="component" value="Chromosome"/>
</dbReference>
<evidence type="ECO:0000256" key="3">
    <source>
        <dbReference type="ARBA" id="ARBA00022448"/>
    </source>
</evidence>
<dbReference type="InterPro" id="IPR002781">
    <property type="entry name" value="TM_pro_TauE-like"/>
</dbReference>
<name>A0A0B6F0S6_9CORY</name>
<feature type="transmembrane region" description="Helical" evidence="8">
    <location>
        <begin position="198"/>
        <end position="217"/>
    </location>
</feature>
<dbReference type="KEGG" id="csx:CSING_06485"/>
<gene>
    <name evidence="9" type="ORF">CSING_06485</name>
</gene>
<protein>
    <recommendedName>
        <fullName evidence="8">Probable membrane transporter protein</fullName>
    </recommendedName>
</protein>
<keyword evidence="4 8" id="KW-1003">Cell membrane</keyword>
<keyword evidence="7 8" id="KW-0472">Membrane</keyword>
<dbReference type="PANTHER" id="PTHR30269:SF37">
    <property type="entry name" value="MEMBRANE TRANSPORTER PROTEIN"/>
    <property type="match status" value="1"/>
</dbReference>
<evidence type="ECO:0000256" key="7">
    <source>
        <dbReference type="ARBA" id="ARBA00023136"/>
    </source>
</evidence>
<reference evidence="9 10" key="1">
    <citation type="journal article" date="2015" name="Genome Announc.">
        <title>Complete Genome Sequence and Annotation of Corynebacterium singulare DSM 44357, Isolated from a Human Semen Specimen.</title>
        <authorList>
            <person name="Merten M."/>
            <person name="Brinkrolf K."/>
            <person name="Albersmeier A."/>
            <person name="Kutter Y."/>
            <person name="Ruckert C."/>
            <person name="Tauch A."/>
        </authorList>
    </citation>
    <scope>NUCLEOTIDE SEQUENCE [LARGE SCALE GENOMIC DNA]</scope>
    <source>
        <strain evidence="9">IBS B52218</strain>
    </source>
</reference>
<dbReference type="AlphaFoldDB" id="A0A0B6F0S6"/>
<dbReference type="EMBL" id="CP010827">
    <property type="protein sequence ID" value="AJI78829.1"/>
    <property type="molecule type" value="Genomic_DNA"/>
</dbReference>
<dbReference type="OrthoDB" id="3872971at2"/>
<keyword evidence="6 8" id="KW-1133">Transmembrane helix</keyword>
<dbReference type="GO" id="GO:0005886">
    <property type="term" value="C:plasma membrane"/>
    <property type="evidence" value="ECO:0007669"/>
    <property type="project" value="UniProtKB-SubCell"/>
</dbReference>
<sequence length="251" mass="25962">MSVVALPFAILLIVAVGSCLQRVSGMGLGLIGGPILTLMLGPVEGIMVTNVLACINAALTTYSMRADVDWHKWLRIGPFMVLGSIPAALLIARIDTASLLVLVGGALLCALGVVSFGRRFVPELHGTGPAISAGILGGFTNTLAGVAGPVITVYAQAARWPQSVYAATLQPCFFIGGLFSVVTKYFLGAGGFEGLHWLVWPFGIIGMFIGIKVGTSIAGRVSREKARKLSLTVASLGSLSALIRGLIALAA</sequence>
<evidence type="ECO:0000256" key="6">
    <source>
        <dbReference type="ARBA" id="ARBA00022989"/>
    </source>
</evidence>
<evidence type="ECO:0000256" key="2">
    <source>
        <dbReference type="ARBA" id="ARBA00009142"/>
    </source>
</evidence>
<dbReference type="InterPro" id="IPR052017">
    <property type="entry name" value="TSUP"/>
</dbReference>
<dbReference type="HOGENOM" id="CLU_054750_6_0_11"/>
<comment type="similarity">
    <text evidence="2 8">Belongs to the 4-toluene sulfonate uptake permease (TSUP) (TC 2.A.102) family.</text>
</comment>
<dbReference type="PANTHER" id="PTHR30269">
    <property type="entry name" value="TRANSMEMBRANE PROTEIN YFCA"/>
    <property type="match status" value="1"/>
</dbReference>
<evidence type="ECO:0000256" key="8">
    <source>
        <dbReference type="RuleBase" id="RU363041"/>
    </source>
</evidence>
<proteinExistence type="inferred from homology"/>
<dbReference type="RefSeq" id="WP_042530685.1">
    <property type="nucleotide sequence ID" value="NZ_CP010827.1"/>
</dbReference>
<evidence type="ECO:0000256" key="1">
    <source>
        <dbReference type="ARBA" id="ARBA00004651"/>
    </source>
</evidence>
<evidence type="ECO:0000256" key="5">
    <source>
        <dbReference type="ARBA" id="ARBA00022692"/>
    </source>
</evidence>
<evidence type="ECO:0000313" key="9">
    <source>
        <dbReference type="EMBL" id="AJI78829.1"/>
    </source>
</evidence>
<feature type="transmembrane region" description="Helical" evidence="8">
    <location>
        <begin position="73"/>
        <end position="91"/>
    </location>
</feature>
<organism evidence="9 10">
    <name type="scientific">Corynebacterium singulare</name>
    <dbReference type="NCBI Taxonomy" id="161899"/>
    <lineage>
        <taxon>Bacteria</taxon>
        <taxon>Bacillati</taxon>
        <taxon>Actinomycetota</taxon>
        <taxon>Actinomycetes</taxon>
        <taxon>Mycobacteriales</taxon>
        <taxon>Corynebacteriaceae</taxon>
        <taxon>Corynebacterium</taxon>
    </lineage>
</organism>
<evidence type="ECO:0000313" key="10">
    <source>
        <dbReference type="Proteomes" id="UP000031890"/>
    </source>
</evidence>
<feature type="transmembrane region" description="Helical" evidence="8">
    <location>
        <begin position="35"/>
        <end position="61"/>
    </location>
</feature>
<keyword evidence="3" id="KW-0813">Transport</keyword>
<feature type="transmembrane region" description="Helical" evidence="8">
    <location>
        <begin position="164"/>
        <end position="186"/>
    </location>
</feature>
<comment type="subcellular location">
    <subcellularLocation>
        <location evidence="1 8">Cell membrane</location>
        <topology evidence="1 8">Multi-pass membrane protein</topology>
    </subcellularLocation>
</comment>
<feature type="transmembrane region" description="Helical" evidence="8">
    <location>
        <begin position="97"/>
        <end position="116"/>
    </location>
</feature>
<dbReference type="STRING" id="161899.CSING_06485"/>
<dbReference type="Pfam" id="PF01925">
    <property type="entry name" value="TauE"/>
    <property type="match status" value="1"/>
</dbReference>
<evidence type="ECO:0000256" key="4">
    <source>
        <dbReference type="ARBA" id="ARBA00022475"/>
    </source>
</evidence>
<accession>A0A0B6F0S6</accession>